<name>A0A5J4SWI8_9ZZZZ</name>
<dbReference type="EMBL" id="SNRY01000044">
    <property type="protein sequence ID" value="KAA6349565.1"/>
    <property type="molecule type" value="Genomic_DNA"/>
</dbReference>
<gene>
    <name evidence="1" type="ORF">EZS27_002990</name>
</gene>
<reference evidence="1" key="1">
    <citation type="submission" date="2019-03" db="EMBL/GenBank/DDBJ databases">
        <title>Single cell metagenomics reveals metabolic interactions within the superorganism composed of flagellate Streblomastix strix and complex community of Bacteroidetes bacteria on its surface.</title>
        <authorList>
            <person name="Treitli S.C."/>
            <person name="Kolisko M."/>
            <person name="Husnik F."/>
            <person name="Keeling P."/>
            <person name="Hampl V."/>
        </authorList>
    </citation>
    <scope>NUCLEOTIDE SEQUENCE</scope>
    <source>
        <strain evidence="1">STM</strain>
    </source>
</reference>
<dbReference type="AlphaFoldDB" id="A0A5J4SWI8"/>
<evidence type="ECO:0000313" key="1">
    <source>
        <dbReference type="EMBL" id="KAA6349565.1"/>
    </source>
</evidence>
<organism evidence="1">
    <name type="scientific">termite gut metagenome</name>
    <dbReference type="NCBI Taxonomy" id="433724"/>
    <lineage>
        <taxon>unclassified sequences</taxon>
        <taxon>metagenomes</taxon>
        <taxon>organismal metagenomes</taxon>
    </lineage>
</organism>
<proteinExistence type="predicted"/>
<comment type="caution">
    <text evidence="1">The sequence shown here is derived from an EMBL/GenBank/DDBJ whole genome shotgun (WGS) entry which is preliminary data.</text>
</comment>
<sequence>MNKTSVKNVKKKVAIYLPINSLVTGKDNGMVNKAKQ</sequence>
<accession>A0A5J4SWI8</accession>
<protein>
    <submittedName>
        <fullName evidence="1">Uncharacterized protein</fullName>
    </submittedName>
</protein>